<sequence length="875" mass="97511">MFSIATAPAKQSATDTISVLSGRLGSATLLEDRRAAILGLRSFAKDFPATVSSSALRGLIGSLAKDGEDVDTVKVVLETLLMLFTPNEDSPEASDEVVLWLADEFTQRQENVTLLLDFLETNDFYSRLYSLQLLGAILSARTERTEECVFTAPLGIPRLVATLDDQRDAIRNEGINLLTSLTPTSIDIQKLVAFENAFEKIFTIIESDGSLSEGGRSAEDCLILLANLLRRNASNQTLFRESGCTKKLADLLHSVLQAGDSDDVAVWAQSQRNRNLYAFLAILRLLLTPGSAGVSQNQKLLWKYGLCVDVLHLAFSPDIKVEIRAEALIACGDMIRDSATLQESFAQLTVPQIGDRRHSSNETRGHLQVYVIDGLLDLILKMQDSAAFNLRYAASECLKAYFSNHLNVRLHFLARAIEGYMTGGDETTNALTVLLVPSAEQFASDPYQLWFAAVITFHLLYDNPAAKTKALSLTEGDAAEDEELVTSIQTVTAHLLTGIRRGDDARISVGYLMLLTIWLFEDLDAVNDFLSEGSNIQSLIQSISQPVVEGGEIVQGLCAVLLDREQYLDRLLKLRSHPLLRDFETIPQRRDPALPGGLADVYFDSVFVNFFKDNYNRIARAIDRSPELEIAFITNGVQKGISRDLVDSLREQIREKERVIEEAKIAAESQASYLGQEQGEHRRFREEAGKALQKAQEEAKREIEAAKAAHEGLQRSHEAEIRKLQSTLSVKDVESQKQIAAGRSALMTKEAEYEKRLASMKAAINAKDSALEQQLTAANTERERELHNMQIELQDKTREADELRDELHSSRDKQNATIEELRKRVKELDERLEEAGRRVIDTQDQVAKQKKRLRELGEPVSDGEEDESDGKDDVD</sequence>
<evidence type="ECO:0000256" key="4">
    <source>
        <dbReference type="SAM" id="Coils"/>
    </source>
</evidence>
<feature type="region of interest" description="Disordered" evidence="5">
    <location>
        <begin position="796"/>
        <end position="815"/>
    </location>
</feature>
<dbReference type="FunFam" id="1.25.10.10:FF:000296">
    <property type="entry name" value="Related to transport protein USO1"/>
    <property type="match status" value="1"/>
</dbReference>
<dbReference type="EMBL" id="SPUK01000019">
    <property type="protein sequence ID" value="TQV91345.1"/>
    <property type="molecule type" value="Genomic_DNA"/>
</dbReference>
<dbReference type="GO" id="GO:0048211">
    <property type="term" value="P:Golgi vesicle docking"/>
    <property type="evidence" value="ECO:0007669"/>
    <property type="project" value="TreeGrafter"/>
</dbReference>
<dbReference type="GO" id="GO:0005795">
    <property type="term" value="C:Golgi stack"/>
    <property type="evidence" value="ECO:0007669"/>
    <property type="project" value="TreeGrafter"/>
</dbReference>
<dbReference type="Pfam" id="PF04869">
    <property type="entry name" value="Uso1_p115_head"/>
    <property type="match status" value="1"/>
</dbReference>
<keyword evidence="3 4" id="KW-0175">Coiled coil</keyword>
<dbReference type="GO" id="GO:0048280">
    <property type="term" value="P:vesicle fusion with Golgi apparatus"/>
    <property type="evidence" value="ECO:0007669"/>
    <property type="project" value="InterPro"/>
</dbReference>
<evidence type="ECO:0000313" key="7">
    <source>
        <dbReference type="EMBL" id="TQV91345.1"/>
    </source>
</evidence>
<dbReference type="GO" id="GO:0005783">
    <property type="term" value="C:endoplasmic reticulum"/>
    <property type="evidence" value="ECO:0007669"/>
    <property type="project" value="TreeGrafter"/>
</dbReference>
<proteinExistence type="predicted"/>
<dbReference type="InterPro" id="IPR016024">
    <property type="entry name" value="ARM-type_fold"/>
</dbReference>
<dbReference type="Gene3D" id="1.25.10.10">
    <property type="entry name" value="Leucine-rich Repeat Variant"/>
    <property type="match status" value="1"/>
</dbReference>
<dbReference type="OrthoDB" id="198977at2759"/>
<comment type="subcellular location">
    <subcellularLocation>
        <location evidence="1">Golgi apparatus</location>
    </subcellularLocation>
</comment>
<dbReference type="GO" id="GO:0006888">
    <property type="term" value="P:endoplasmic reticulum to Golgi vesicle-mediated transport"/>
    <property type="evidence" value="ECO:0007669"/>
    <property type="project" value="TreeGrafter"/>
</dbReference>
<reference evidence="7 8" key="1">
    <citation type="journal article" date="2019" name="Appl. Microbiol. Biotechnol.">
        <title>Genome sequence of Isaria javanica and comparative genome analysis insights into family S53 peptidase evolution in fungal entomopathogens.</title>
        <authorList>
            <person name="Lin R."/>
            <person name="Zhang X."/>
            <person name="Xin B."/>
            <person name="Zou M."/>
            <person name="Gao Y."/>
            <person name="Qin F."/>
            <person name="Hu Q."/>
            <person name="Xie B."/>
            <person name="Cheng X."/>
        </authorList>
    </citation>
    <scope>NUCLEOTIDE SEQUENCE [LARGE SCALE GENOMIC DNA]</scope>
    <source>
        <strain evidence="7 8">IJ1G</strain>
    </source>
</reference>
<evidence type="ECO:0000256" key="1">
    <source>
        <dbReference type="ARBA" id="ARBA00004555"/>
    </source>
</evidence>
<evidence type="ECO:0000256" key="5">
    <source>
        <dbReference type="SAM" id="MobiDB-lite"/>
    </source>
</evidence>
<gene>
    <name evidence="7" type="ORF">IF1G_09844</name>
</gene>
<dbReference type="InterPro" id="IPR024095">
    <property type="entry name" value="Vesicle_P115"/>
</dbReference>
<dbReference type="InterPro" id="IPR006953">
    <property type="entry name" value="Vesicle_Uso1_P115_head"/>
</dbReference>
<organism evidence="7 8">
    <name type="scientific">Cordyceps javanica</name>
    <dbReference type="NCBI Taxonomy" id="43265"/>
    <lineage>
        <taxon>Eukaryota</taxon>
        <taxon>Fungi</taxon>
        <taxon>Dikarya</taxon>
        <taxon>Ascomycota</taxon>
        <taxon>Pezizomycotina</taxon>
        <taxon>Sordariomycetes</taxon>
        <taxon>Hypocreomycetidae</taxon>
        <taxon>Hypocreales</taxon>
        <taxon>Cordycipitaceae</taxon>
        <taxon>Cordyceps</taxon>
    </lineage>
</organism>
<dbReference type="GO" id="GO:0006886">
    <property type="term" value="P:intracellular protein transport"/>
    <property type="evidence" value="ECO:0007669"/>
    <property type="project" value="InterPro"/>
</dbReference>
<dbReference type="STRING" id="43265.A0A545VND9"/>
<protein>
    <submittedName>
        <fullName evidence="7">Intracellular protein transport protein (UsoA)</fullName>
    </submittedName>
</protein>
<dbReference type="GO" id="GO:0000139">
    <property type="term" value="C:Golgi membrane"/>
    <property type="evidence" value="ECO:0007669"/>
    <property type="project" value="InterPro"/>
</dbReference>
<evidence type="ECO:0000256" key="2">
    <source>
        <dbReference type="ARBA" id="ARBA00023034"/>
    </source>
</evidence>
<feature type="compositionally biased region" description="Acidic residues" evidence="5">
    <location>
        <begin position="861"/>
        <end position="875"/>
    </location>
</feature>
<keyword evidence="2" id="KW-0333">Golgi apparatus</keyword>
<dbReference type="InterPro" id="IPR011989">
    <property type="entry name" value="ARM-like"/>
</dbReference>
<dbReference type="Proteomes" id="UP000315783">
    <property type="component" value="Unassembled WGS sequence"/>
</dbReference>
<keyword evidence="8" id="KW-1185">Reference proteome</keyword>
<dbReference type="PANTHER" id="PTHR10013">
    <property type="entry name" value="GENERAL VESICULAR TRANSPORT FACTOR P115"/>
    <property type="match status" value="1"/>
</dbReference>
<name>A0A545VND9_9HYPO</name>
<comment type="caution">
    <text evidence="7">The sequence shown here is derived from an EMBL/GenBank/DDBJ whole genome shotgun (WGS) entry which is preliminary data.</text>
</comment>
<accession>A0A545VND9</accession>
<dbReference type="SUPFAM" id="SSF48371">
    <property type="entry name" value="ARM repeat"/>
    <property type="match status" value="1"/>
</dbReference>
<feature type="region of interest" description="Disordered" evidence="5">
    <location>
        <begin position="836"/>
        <end position="875"/>
    </location>
</feature>
<evidence type="ECO:0000256" key="3">
    <source>
        <dbReference type="ARBA" id="ARBA00023054"/>
    </source>
</evidence>
<feature type="domain" description="Vesicle tethering protein Uso1/P115-like head" evidence="6">
    <location>
        <begin position="339"/>
        <end position="562"/>
    </location>
</feature>
<evidence type="ECO:0000259" key="6">
    <source>
        <dbReference type="Pfam" id="PF04869"/>
    </source>
</evidence>
<feature type="coiled-coil region" evidence="4">
    <location>
        <begin position="646"/>
        <end position="716"/>
    </location>
</feature>
<dbReference type="PANTHER" id="PTHR10013:SF0">
    <property type="entry name" value="GENERAL VESICULAR TRANSPORT FACTOR P115"/>
    <property type="match status" value="1"/>
</dbReference>
<evidence type="ECO:0000313" key="8">
    <source>
        <dbReference type="Proteomes" id="UP000315783"/>
    </source>
</evidence>
<dbReference type="GO" id="GO:0012507">
    <property type="term" value="C:ER to Golgi transport vesicle membrane"/>
    <property type="evidence" value="ECO:0007669"/>
    <property type="project" value="TreeGrafter"/>
</dbReference>
<dbReference type="AlphaFoldDB" id="A0A545VND9"/>